<evidence type="ECO:0000313" key="2">
    <source>
        <dbReference type="EMBL" id="CEM44826.1"/>
    </source>
</evidence>
<sequence length="457" mass="48917">MRADPLAPPPQSPSPDQKSATHAQPPSPEASTPPCPDPLSRGESPMPTQVTLTQTVAESESPKTHSRSQESPKASSALPLSPDDLLNAQDSAVLPQRGGDPVPSMQRHQKRRSSAPSLGDRLHEETVISFEGSEQLVLSPSKRSPGPNAIGQSFSAQIDASSHDHEVSASGGEPSCSPQVLSPAAIGVQEGKAQTSLGVEFDVVPEGKFDGGEFDPDHPEEGEEGFHEGSTSTAWKTFEDAEGSLLVGGSVLLRDEGTLNLDSLGHLAESCRAKRVIPTLNTQAARAAGKFRNALDRMRSQKSRDSMIFEPYTDPIMRKFWDLAASAKPPTPDSQNGAEELSEPAAAATPAHSAPTQTQSAPFSTRRKSRARSWRRTRQEEDEEINRIVQLSSDGVLPLEIADKIMAEQDRGGHLNPLLFRVDDKWRPVSRETPSAGSGSGRSALGTPDRRPASGRP</sequence>
<feature type="compositionally biased region" description="Polar residues" evidence="1">
    <location>
        <begin position="46"/>
        <end position="58"/>
    </location>
</feature>
<feature type="compositionally biased region" description="Basic and acidic residues" evidence="1">
    <location>
        <begin position="448"/>
        <end position="457"/>
    </location>
</feature>
<gene>
    <name evidence="2" type="ORF">Cvel_28641</name>
</gene>
<feature type="compositionally biased region" description="Low complexity" evidence="1">
    <location>
        <begin position="435"/>
        <end position="446"/>
    </location>
</feature>
<feature type="region of interest" description="Disordered" evidence="1">
    <location>
        <begin position="421"/>
        <end position="457"/>
    </location>
</feature>
<dbReference type="AlphaFoldDB" id="A0A0G4HKZ8"/>
<feature type="region of interest" description="Disordered" evidence="1">
    <location>
        <begin position="326"/>
        <end position="386"/>
    </location>
</feature>
<feature type="compositionally biased region" description="Basic and acidic residues" evidence="1">
    <location>
        <begin position="421"/>
        <end position="430"/>
    </location>
</feature>
<evidence type="ECO:0000256" key="1">
    <source>
        <dbReference type="SAM" id="MobiDB-lite"/>
    </source>
</evidence>
<feature type="compositionally biased region" description="Low complexity" evidence="1">
    <location>
        <begin position="343"/>
        <end position="359"/>
    </location>
</feature>
<proteinExistence type="predicted"/>
<reference evidence="2" key="1">
    <citation type="submission" date="2014-11" db="EMBL/GenBank/DDBJ databases">
        <authorList>
            <person name="Otto D Thomas"/>
            <person name="Naeem Raeece"/>
        </authorList>
    </citation>
    <scope>NUCLEOTIDE SEQUENCE</scope>
</reference>
<protein>
    <submittedName>
        <fullName evidence="2">Uncharacterized protein</fullName>
    </submittedName>
</protein>
<feature type="compositionally biased region" description="Pro residues" evidence="1">
    <location>
        <begin position="25"/>
        <end position="37"/>
    </location>
</feature>
<feature type="compositionally biased region" description="Low complexity" evidence="1">
    <location>
        <begin position="71"/>
        <end position="86"/>
    </location>
</feature>
<feature type="compositionally biased region" description="Basic and acidic residues" evidence="1">
    <location>
        <begin position="60"/>
        <end position="70"/>
    </location>
</feature>
<name>A0A0G4HKZ8_9ALVE</name>
<accession>A0A0G4HKZ8</accession>
<organism evidence="2">
    <name type="scientific">Chromera velia CCMP2878</name>
    <dbReference type="NCBI Taxonomy" id="1169474"/>
    <lineage>
        <taxon>Eukaryota</taxon>
        <taxon>Sar</taxon>
        <taxon>Alveolata</taxon>
        <taxon>Colpodellida</taxon>
        <taxon>Chromeraceae</taxon>
        <taxon>Chromera</taxon>
    </lineage>
</organism>
<feature type="compositionally biased region" description="Polar residues" evidence="1">
    <location>
        <begin position="150"/>
        <end position="160"/>
    </location>
</feature>
<feature type="region of interest" description="Disordered" evidence="1">
    <location>
        <begin position="1"/>
        <end position="180"/>
    </location>
</feature>
<feature type="compositionally biased region" description="Basic residues" evidence="1">
    <location>
        <begin position="365"/>
        <end position="376"/>
    </location>
</feature>
<dbReference type="VEuPathDB" id="CryptoDB:Cvel_28641"/>
<dbReference type="EMBL" id="CDMZ01003026">
    <property type="protein sequence ID" value="CEM44826.1"/>
    <property type="molecule type" value="Genomic_DNA"/>
</dbReference>
<feature type="compositionally biased region" description="Pro residues" evidence="1">
    <location>
        <begin position="1"/>
        <end position="13"/>
    </location>
</feature>